<proteinExistence type="predicted"/>
<comment type="caution">
    <text evidence="2">The sequence shown here is derived from an EMBL/GenBank/DDBJ whole genome shotgun (WGS) entry which is preliminary data.</text>
</comment>
<protein>
    <recommendedName>
        <fullName evidence="4">Outer membrane protein with beta-barrel domain</fullName>
    </recommendedName>
</protein>
<evidence type="ECO:0000313" key="3">
    <source>
        <dbReference type="Proteomes" id="UP000238375"/>
    </source>
</evidence>
<feature type="signal peptide" evidence="1">
    <location>
        <begin position="1"/>
        <end position="25"/>
    </location>
</feature>
<name>A0A2T0TNJ0_9BACT</name>
<feature type="chain" id="PRO_5015597442" description="Outer membrane protein with beta-barrel domain" evidence="1">
    <location>
        <begin position="26"/>
        <end position="178"/>
    </location>
</feature>
<evidence type="ECO:0000313" key="2">
    <source>
        <dbReference type="EMBL" id="PRY47217.1"/>
    </source>
</evidence>
<evidence type="ECO:0008006" key="4">
    <source>
        <dbReference type="Google" id="ProtNLM"/>
    </source>
</evidence>
<dbReference type="OrthoDB" id="954157at2"/>
<dbReference type="EMBL" id="PVTE01000001">
    <property type="protein sequence ID" value="PRY47217.1"/>
    <property type="molecule type" value="Genomic_DNA"/>
</dbReference>
<accession>A0A2T0TNJ0</accession>
<organism evidence="2 3">
    <name type="scientific">Spirosoma oryzae</name>
    <dbReference type="NCBI Taxonomy" id="1469603"/>
    <lineage>
        <taxon>Bacteria</taxon>
        <taxon>Pseudomonadati</taxon>
        <taxon>Bacteroidota</taxon>
        <taxon>Cytophagia</taxon>
        <taxon>Cytophagales</taxon>
        <taxon>Cytophagaceae</taxon>
        <taxon>Spirosoma</taxon>
    </lineage>
</organism>
<dbReference type="RefSeq" id="WP_106135960.1">
    <property type="nucleotide sequence ID" value="NZ_PVTE01000001.1"/>
</dbReference>
<sequence length="178" mass="19153">MLKRFAITCAFLSALTAHNTGYAQATSTGNAWLSGGIGKSYLPSGMLAAGYEFANKPTLLIARYILNTELLSDKQPGLRLSEASLLYGLKTGKFRFSAGLSGLWGVDRGQLIRVDPDPLIYGSQYYEPVNYTTVGIPAEIRFITSTKTLGIGVTAFGNLNTSRSFAGLNISFYAGKMN</sequence>
<reference evidence="2 3" key="1">
    <citation type="submission" date="2018-03" db="EMBL/GenBank/DDBJ databases">
        <title>Genomic Encyclopedia of Archaeal and Bacterial Type Strains, Phase II (KMG-II): from individual species to whole genera.</title>
        <authorList>
            <person name="Goeker M."/>
        </authorList>
    </citation>
    <scope>NUCLEOTIDE SEQUENCE [LARGE SCALE GENOMIC DNA]</scope>
    <source>
        <strain evidence="2 3">DSM 28354</strain>
    </source>
</reference>
<keyword evidence="1" id="KW-0732">Signal</keyword>
<dbReference type="AlphaFoldDB" id="A0A2T0TNJ0"/>
<dbReference type="Proteomes" id="UP000238375">
    <property type="component" value="Unassembled WGS sequence"/>
</dbReference>
<gene>
    <name evidence="2" type="ORF">CLV58_101283</name>
</gene>
<keyword evidence="3" id="KW-1185">Reference proteome</keyword>
<evidence type="ECO:0000256" key="1">
    <source>
        <dbReference type="SAM" id="SignalP"/>
    </source>
</evidence>